<organism evidence="1 2">
    <name type="scientific">Segatella salivae DSM 15606</name>
    <dbReference type="NCBI Taxonomy" id="888832"/>
    <lineage>
        <taxon>Bacteria</taxon>
        <taxon>Pseudomonadati</taxon>
        <taxon>Bacteroidota</taxon>
        <taxon>Bacteroidia</taxon>
        <taxon>Bacteroidales</taxon>
        <taxon>Prevotellaceae</taxon>
        <taxon>Segatella</taxon>
    </lineage>
</organism>
<keyword evidence="2" id="KW-1185">Reference proteome</keyword>
<evidence type="ECO:0000313" key="2">
    <source>
        <dbReference type="Proteomes" id="UP000003874"/>
    </source>
</evidence>
<proteinExistence type="predicted"/>
<dbReference type="AlphaFoldDB" id="E6MQ25"/>
<dbReference type="STRING" id="888832.HMPREF9420_1593"/>
<accession>E6MQ25</accession>
<dbReference type="Proteomes" id="UP000003874">
    <property type="component" value="Unassembled WGS sequence"/>
</dbReference>
<evidence type="ECO:0000313" key="1">
    <source>
        <dbReference type="EMBL" id="EFV04270.1"/>
    </source>
</evidence>
<protein>
    <submittedName>
        <fullName evidence="1">Uncharacterized protein</fullName>
    </submittedName>
</protein>
<dbReference type="EMBL" id="AEQO01000135">
    <property type="protein sequence ID" value="EFV04270.1"/>
    <property type="molecule type" value="Genomic_DNA"/>
</dbReference>
<gene>
    <name evidence="1" type="ORF">HMPREF9420_1593</name>
</gene>
<sequence length="62" mass="7423">MTTRKQSIHTMKTITLHNENCHFMYSSHILSKPNCMDLHDKKNKTTSLTAWIYTIRKTRQRT</sequence>
<comment type="caution">
    <text evidence="1">The sequence shown here is derived from an EMBL/GenBank/DDBJ whole genome shotgun (WGS) entry which is preliminary data.</text>
</comment>
<name>E6MQ25_9BACT</name>
<dbReference type="HOGENOM" id="CLU_2900481_0_0_10"/>
<reference evidence="1 2" key="1">
    <citation type="submission" date="2010-12" db="EMBL/GenBank/DDBJ databases">
        <authorList>
            <person name="Muzny D."/>
            <person name="Qin X."/>
            <person name="Deng J."/>
            <person name="Jiang H."/>
            <person name="Liu Y."/>
            <person name="Qu J."/>
            <person name="Song X.-Z."/>
            <person name="Zhang L."/>
            <person name="Thornton R."/>
            <person name="Coyle M."/>
            <person name="Francisco L."/>
            <person name="Jackson L."/>
            <person name="Javaid M."/>
            <person name="Korchina V."/>
            <person name="Kovar C."/>
            <person name="Mata R."/>
            <person name="Mathew T."/>
            <person name="Ngo R."/>
            <person name="Nguyen L."/>
            <person name="Nguyen N."/>
            <person name="Okwuonu G."/>
            <person name="Ongeri F."/>
            <person name="Pham C."/>
            <person name="Simmons D."/>
            <person name="Wilczek-Boney K."/>
            <person name="Hale W."/>
            <person name="Jakkamsetti A."/>
            <person name="Pham P."/>
            <person name="Ruth R."/>
            <person name="San Lucas F."/>
            <person name="Warren J."/>
            <person name="Zhang J."/>
            <person name="Zhao Z."/>
            <person name="Zhou C."/>
            <person name="Zhu D."/>
            <person name="Lee S."/>
            <person name="Bess C."/>
            <person name="Blankenburg K."/>
            <person name="Forbes L."/>
            <person name="Fu Q."/>
            <person name="Gubbala S."/>
            <person name="Hirani K."/>
            <person name="Jayaseelan J.C."/>
            <person name="Lara F."/>
            <person name="Munidasa M."/>
            <person name="Palculict T."/>
            <person name="Patil S."/>
            <person name="Pu L.-L."/>
            <person name="Saada N."/>
            <person name="Tang L."/>
            <person name="Weissenberger G."/>
            <person name="Zhu Y."/>
            <person name="Hemphill L."/>
            <person name="Shang Y."/>
            <person name="Youmans B."/>
            <person name="Ayvaz T."/>
            <person name="Ross M."/>
            <person name="Santibanez J."/>
            <person name="Aqrawi P."/>
            <person name="Gross S."/>
            <person name="Joshi V."/>
            <person name="Fowler G."/>
            <person name="Nazareth L."/>
            <person name="Reid J."/>
            <person name="Worley K."/>
            <person name="Petrosino J."/>
            <person name="Highlander S."/>
            <person name="Gibbs R."/>
        </authorList>
    </citation>
    <scope>NUCLEOTIDE SEQUENCE [LARGE SCALE GENOMIC DNA]</scope>
    <source>
        <strain evidence="1 2">DSM 15606</strain>
    </source>
</reference>